<organism evidence="10 11">
    <name type="scientific">Aquimarina aggregata</name>
    <dbReference type="NCBI Taxonomy" id="1642818"/>
    <lineage>
        <taxon>Bacteria</taxon>
        <taxon>Pseudomonadati</taxon>
        <taxon>Bacteroidota</taxon>
        <taxon>Flavobacteriia</taxon>
        <taxon>Flavobacteriales</taxon>
        <taxon>Flavobacteriaceae</taxon>
        <taxon>Aquimarina</taxon>
    </lineage>
</organism>
<evidence type="ECO:0000256" key="2">
    <source>
        <dbReference type="ARBA" id="ARBA00009765"/>
    </source>
</evidence>
<dbReference type="STRING" id="1642818.AWE51_08670"/>
<comment type="subcellular location">
    <subcellularLocation>
        <location evidence="1">Cell membrane</location>
        <topology evidence="1">Multi-pass membrane protein</topology>
    </subcellularLocation>
    <subcellularLocation>
        <location evidence="8">Membrane</location>
        <topology evidence="8">Multi-pass membrane protein</topology>
    </subcellularLocation>
</comment>
<dbReference type="FunFam" id="1.20.58.340:FF:000012">
    <property type="entry name" value="Magnesium transport protein CorA"/>
    <property type="match status" value="1"/>
</dbReference>
<keyword evidence="7 8" id="KW-0472">Membrane</keyword>
<evidence type="ECO:0000256" key="5">
    <source>
        <dbReference type="ARBA" id="ARBA00022692"/>
    </source>
</evidence>
<keyword evidence="8" id="KW-0406">Ion transport</keyword>
<dbReference type="InterPro" id="IPR045863">
    <property type="entry name" value="CorA_TM1_TM2"/>
</dbReference>
<evidence type="ECO:0000256" key="8">
    <source>
        <dbReference type="RuleBase" id="RU362010"/>
    </source>
</evidence>
<dbReference type="GO" id="GO:0015095">
    <property type="term" value="F:magnesium ion transmembrane transporter activity"/>
    <property type="evidence" value="ECO:0007669"/>
    <property type="project" value="UniProtKB-UniRule"/>
</dbReference>
<proteinExistence type="inferred from homology"/>
<keyword evidence="3 8" id="KW-0813">Transport</keyword>
<keyword evidence="4 8" id="KW-1003">Cell membrane</keyword>
<evidence type="ECO:0000256" key="1">
    <source>
        <dbReference type="ARBA" id="ARBA00004651"/>
    </source>
</evidence>
<dbReference type="SUPFAM" id="SSF144083">
    <property type="entry name" value="Magnesium transport protein CorA, transmembrane region"/>
    <property type="match status" value="1"/>
</dbReference>
<dbReference type="InterPro" id="IPR004488">
    <property type="entry name" value="Mg/Co-transport_prot_CorA"/>
</dbReference>
<feature type="transmembrane region" description="Helical" evidence="8">
    <location>
        <begin position="304"/>
        <end position="324"/>
    </location>
</feature>
<dbReference type="Gene3D" id="3.30.460.20">
    <property type="entry name" value="CorA soluble domain-like"/>
    <property type="match status" value="1"/>
</dbReference>
<evidence type="ECO:0000256" key="6">
    <source>
        <dbReference type="ARBA" id="ARBA00022989"/>
    </source>
</evidence>
<dbReference type="AlphaFoldDB" id="A0A162CN92"/>
<feature type="transmembrane region" description="Helical" evidence="8">
    <location>
        <begin position="336"/>
        <end position="356"/>
    </location>
</feature>
<comment type="similarity">
    <text evidence="2 8">Belongs to the CorA metal ion transporter (MIT) (TC 1.A.35) family.</text>
</comment>
<feature type="region of interest" description="Disordered" evidence="9">
    <location>
        <begin position="1"/>
        <end position="24"/>
    </location>
</feature>
<dbReference type="Gene3D" id="1.20.58.340">
    <property type="entry name" value="Magnesium transport protein CorA, transmembrane region"/>
    <property type="match status" value="2"/>
</dbReference>
<dbReference type="Pfam" id="PF01544">
    <property type="entry name" value="CorA"/>
    <property type="match status" value="1"/>
</dbReference>
<evidence type="ECO:0000256" key="9">
    <source>
        <dbReference type="SAM" id="MobiDB-lite"/>
    </source>
</evidence>
<keyword evidence="6 8" id="KW-1133">Transmembrane helix</keyword>
<dbReference type="RefSeq" id="WP_066315468.1">
    <property type="nucleotide sequence ID" value="NZ_LQRT01000024.1"/>
</dbReference>
<evidence type="ECO:0000256" key="3">
    <source>
        <dbReference type="ARBA" id="ARBA00022448"/>
    </source>
</evidence>
<sequence length="362" mass="42463">MKKSKSAPKKNRRPKSSQSLGKAPGTVVYIGEKEHLPTKIEIQDYTKEVYHVSETDRVEDIFTFKGNDRTTWINVNGLSHTNEITQIGEHHGLHPLLLEDIVNTDQRPKIDEYDTYLFLVLKMMYFNKNHEFIVEHISIVLGKDYVITFQESDEDIFDPVRARITNPKSRIRGSGADYLAYSLLDAIFDNYFVVIDNLGDKVELLEEQLFNEKAGDTITQDIQSLKREILRIRRSILPLREVIGRVVKSETGLIQEKNTDYYRDLYDHIIHIHENIDVYREMIWGLMDMYMTTISNKMNGIMKVLTIISTIFIPLTFIVGVYGMNFENMPELKWKYSYLVLWGIMIMLFVSLLIFFRKKKWL</sequence>
<reference evidence="10 11" key="1">
    <citation type="submission" date="2016-01" db="EMBL/GenBank/DDBJ databases">
        <title>The draft genome sequence of Aquimarina sp. RZW4-3-2.</title>
        <authorList>
            <person name="Wang Y."/>
        </authorList>
    </citation>
    <scope>NUCLEOTIDE SEQUENCE [LARGE SCALE GENOMIC DNA]</scope>
    <source>
        <strain evidence="10 11">RZW4-3-2</strain>
    </source>
</reference>
<name>A0A162CN92_9FLAO</name>
<protein>
    <recommendedName>
        <fullName evidence="8">Magnesium transport protein CorA</fullName>
    </recommendedName>
</protein>
<keyword evidence="5 8" id="KW-0812">Transmembrane</keyword>
<accession>A0A162CN92</accession>
<dbReference type="SUPFAM" id="SSF143865">
    <property type="entry name" value="CorA soluble domain-like"/>
    <property type="match status" value="1"/>
</dbReference>
<dbReference type="OrthoDB" id="9803416at2"/>
<keyword evidence="11" id="KW-1185">Reference proteome</keyword>
<evidence type="ECO:0000256" key="4">
    <source>
        <dbReference type="ARBA" id="ARBA00022475"/>
    </source>
</evidence>
<dbReference type="GO" id="GO:0015087">
    <property type="term" value="F:cobalt ion transmembrane transporter activity"/>
    <property type="evidence" value="ECO:0007669"/>
    <property type="project" value="UniProtKB-UniRule"/>
</dbReference>
<dbReference type="InterPro" id="IPR045861">
    <property type="entry name" value="CorA_cytoplasmic_dom"/>
</dbReference>
<comment type="caution">
    <text evidence="10">The sequence shown here is derived from an EMBL/GenBank/DDBJ whole genome shotgun (WGS) entry which is preliminary data.</text>
</comment>
<dbReference type="CDD" id="cd12828">
    <property type="entry name" value="TmCorA-like_1"/>
    <property type="match status" value="1"/>
</dbReference>
<dbReference type="GO" id="GO:0005886">
    <property type="term" value="C:plasma membrane"/>
    <property type="evidence" value="ECO:0007669"/>
    <property type="project" value="UniProtKB-SubCell"/>
</dbReference>
<dbReference type="GO" id="GO:0000287">
    <property type="term" value="F:magnesium ion binding"/>
    <property type="evidence" value="ECO:0007669"/>
    <property type="project" value="TreeGrafter"/>
</dbReference>
<evidence type="ECO:0000256" key="7">
    <source>
        <dbReference type="ARBA" id="ARBA00023136"/>
    </source>
</evidence>
<dbReference type="GO" id="GO:0050897">
    <property type="term" value="F:cobalt ion binding"/>
    <property type="evidence" value="ECO:0007669"/>
    <property type="project" value="TreeGrafter"/>
</dbReference>
<evidence type="ECO:0000313" key="10">
    <source>
        <dbReference type="EMBL" id="KZS39714.1"/>
    </source>
</evidence>
<keyword evidence="8" id="KW-0460">Magnesium</keyword>
<evidence type="ECO:0000313" key="11">
    <source>
        <dbReference type="Proteomes" id="UP000076715"/>
    </source>
</evidence>
<dbReference type="Proteomes" id="UP000076715">
    <property type="component" value="Unassembled WGS sequence"/>
</dbReference>
<dbReference type="PANTHER" id="PTHR46494">
    <property type="entry name" value="CORA FAMILY METAL ION TRANSPORTER (EUROFUNG)"/>
    <property type="match status" value="1"/>
</dbReference>
<dbReference type="InterPro" id="IPR002523">
    <property type="entry name" value="MgTranspt_CorA/ZnTranspt_ZntB"/>
</dbReference>
<comment type="function">
    <text evidence="8">Mediates influx of magnesium ions.</text>
</comment>
<feature type="compositionally biased region" description="Basic residues" evidence="9">
    <location>
        <begin position="1"/>
        <end position="15"/>
    </location>
</feature>
<dbReference type="EMBL" id="LQRT01000024">
    <property type="protein sequence ID" value="KZS39714.1"/>
    <property type="molecule type" value="Genomic_DNA"/>
</dbReference>
<dbReference type="PANTHER" id="PTHR46494:SF1">
    <property type="entry name" value="CORA FAMILY METAL ION TRANSPORTER (EUROFUNG)"/>
    <property type="match status" value="1"/>
</dbReference>
<gene>
    <name evidence="8" type="primary">corA</name>
    <name evidence="10" type="ORF">AWE51_08670</name>
</gene>
<dbReference type="NCBIfam" id="TIGR00383">
    <property type="entry name" value="corA"/>
    <property type="match status" value="1"/>
</dbReference>